<proteinExistence type="predicted"/>
<gene>
    <name evidence="1" type="ORF">CONCODRAFT_14069</name>
</gene>
<organism evidence="1 2">
    <name type="scientific">Conidiobolus coronatus (strain ATCC 28846 / CBS 209.66 / NRRL 28638)</name>
    <name type="common">Delacroixia coronata</name>
    <dbReference type="NCBI Taxonomy" id="796925"/>
    <lineage>
        <taxon>Eukaryota</taxon>
        <taxon>Fungi</taxon>
        <taxon>Fungi incertae sedis</taxon>
        <taxon>Zoopagomycota</taxon>
        <taxon>Entomophthoromycotina</taxon>
        <taxon>Entomophthoromycetes</taxon>
        <taxon>Entomophthorales</taxon>
        <taxon>Ancylistaceae</taxon>
        <taxon>Conidiobolus</taxon>
    </lineage>
</organism>
<accession>A0A137NPQ0</accession>
<dbReference type="STRING" id="796925.A0A137NPQ0"/>
<name>A0A137NPQ0_CONC2</name>
<evidence type="ECO:0000313" key="1">
    <source>
        <dbReference type="EMBL" id="KXN64714.1"/>
    </source>
</evidence>
<evidence type="ECO:0000313" key="2">
    <source>
        <dbReference type="Proteomes" id="UP000070444"/>
    </source>
</evidence>
<protein>
    <recommendedName>
        <fullName evidence="3">Transcription factor domain-containing protein</fullName>
    </recommendedName>
</protein>
<dbReference type="AlphaFoldDB" id="A0A137NPQ0"/>
<evidence type="ECO:0008006" key="3">
    <source>
        <dbReference type="Google" id="ProtNLM"/>
    </source>
</evidence>
<sequence>MASTLGIHKEMPGLNEMDTDERRWIRFTSYKHDSHLSSIVNIQPHYLYLAPNWTSLNPVYQTNPDFNDHKEFLIVECICLSIKCYNMYWIISGNLMNKYSQLTQTNPQASLIDSNNQAIYILQTLFNVSLIRSLDLHLSLSRKYKNPEDLEIVKNFAIMQFGLYHNLKIILNSQFSPTSPIIELGQSTKKLLWSADALYRITIDVNPLCLPMFYHSLCSTSLLYIKLILTYNHVPSLRSCL</sequence>
<dbReference type="EMBL" id="KQ965243">
    <property type="protein sequence ID" value="KXN64714.1"/>
    <property type="molecule type" value="Genomic_DNA"/>
</dbReference>
<keyword evidence="2" id="KW-1185">Reference proteome</keyword>
<reference evidence="1 2" key="1">
    <citation type="journal article" date="2015" name="Genome Biol. Evol.">
        <title>Phylogenomic analyses indicate that early fungi evolved digesting cell walls of algal ancestors of land plants.</title>
        <authorList>
            <person name="Chang Y."/>
            <person name="Wang S."/>
            <person name="Sekimoto S."/>
            <person name="Aerts A.L."/>
            <person name="Choi C."/>
            <person name="Clum A."/>
            <person name="LaButti K.M."/>
            <person name="Lindquist E.A."/>
            <person name="Yee Ngan C."/>
            <person name="Ohm R.A."/>
            <person name="Salamov A.A."/>
            <person name="Grigoriev I.V."/>
            <person name="Spatafora J.W."/>
            <person name="Berbee M.L."/>
        </authorList>
    </citation>
    <scope>NUCLEOTIDE SEQUENCE [LARGE SCALE GENOMIC DNA]</scope>
    <source>
        <strain evidence="1 2">NRRL 28638</strain>
    </source>
</reference>
<dbReference type="Proteomes" id="UP000070444">
    <property type="component" value="Unassembled WGS sequence"/>
</dbReference>